<organism evidence="1 2">
    <name type="scientific">Cichorium intybus</name>
    <name type="common">Chicory</name>
    <dbReference type="NCBI Taxonomy" id="13427"/>
    <lineage>
        <taxon>Eukaryota</taxon>
        <taxon>Viridiplantae</taxon>
        <taxon>Streptophyta</taxon>
        <taxon>Embryophyta</taxon>
        <taxon>Tracheophyta</taxon>
        <taxon>Spermatophyta</taxon>
        <taxon>Magnoliopsida</taxon>
        <taxon>eudicotyledons</taxon>
        <taxon>Gunneridae</taxon>
        <taxon>Pentapetalae</taxon>
        <taxon>asterids</taxon>
        <taxon>campanulids</taxon>
        <taxon>Asterales</taxon>
        <taxon>Asteraceae</taxon>
        <taxon>Cichorioideae</taxon>
        <taxon>Cichorieae</taxon>
        <taxon>Cichoriinae</taxon>
        <taxon>Cichorium</taxon>
    </lineage>
</organism>
<sequence>MVSAPTFLPEIATAKIIPKVRSLCCCLRQYFDLTTTSHLGSPKIATTDKTIPLKYCCTTYQIFYVLENGKIRKSCGSLLVRLSVSPNYNTGGISNMQLPKFVIEACQYLQDGSLKK</sequence>
<dbReference type="EMBL" id="CM042014">
    <property type="protein sequence ID" value="KAI3724674.1"/>
    <property type="molecule type" value="Genomic_DNA"/>
</dbReference>
<accession>A0ACB9BRX9</accession>
<comment type="caution">
    <text evidence="1">The sequence shown here is derived from an EMBL/GenBank/DDBJ whole genome shotgun (WGS) entry which is preliminary data.</text>
</comment>
<name>A0ACB9BRX9_CICIN</name>
<keyword evidence="2" id="KW-1185">Reference proteome</keyword>
<reference evidence="1 2" key="2">
    <citation type="journal article" date="2022" name="Mol. Ecol. Resour.">
        <title>The genomes of chicory, endive, great burdock and yacon provide insights into Asteraceae paleo-polyploidization history and plant inulin production.</title>
        <authorList>
            <person name="Fan W."/>
            <person name="Wang S."/>
            <person name="Wang H."/>
            <person name="Wang A."/>
            <person name="Jiang F."/>
            <person name="Liu H."/>
            <person name="Zhao H."/>
            <person name="Xu D."/>
            <person name="Zhang Y."/>
        </authorList>
    </citation>
    <scope>NUCLEOTIDE SEQUENCE [LARGE SCALE GENOMIC DNA]</scope>
    <source>
        <strain evidence="2">cv. Punajuju</strain>
        <tissue evidence="1">Leaves</tissue>
    </source>
</reference>
<protein>
    <submittedName>
        <fullName evidence="1">Uncharacterized protein</fullName>
    </submittedName>
</protein>
<reference evidence="2" key="1">
    <citation type="journal article" date="2022" name="Mol. Ecol. Resour.">
        <title>The genomes of chicory, endive, great burdock and yacon provide insights into Asteraceae palaeo-polyploidization history and plant inulin production.</title>
        <authorList>
            <person name="Fan W."/>
            <person name="Wang S."/>
            <person name="Wang H."/>
            <person name="Wang A."/>
            <person name="Jiang F."/>
            <person name="Liu H."/>
            <person name="Zhao H."/>
            <person name="Xu D."/>
            <person name="Zhang Y."/>
        </authorList>
    </citation>
    <scope>NUCLEOTIDE SEQUENCE [LARGE SCALE GENOMIC DNA]</scope>
    <source>
        <strain evidence="2">cv. Punajuju</strain>
    </source>
</reference>
<evidence type="ECO:0000313" key="2">
    <source>
        <dbReference type="Proteomes" id="UP001055811"/>
    </source>
</evidence>
<gene>
    <name evidence="1" type="ORF">L2E82_36459</name>
</gene>
<proteinExistence type="predicted"/>
<evidence type="ECO:0000313" key="1">
    <source>
        <dbReference type="EMBL" id="KAI3724674.1"/>
    </source>
</evidence>
<dbReference type="Proteomes" id="UP001055811">
    <property type="component" value="Linkage Group LG06"/>
</dbReference>